<gene>
    <name evidence="1" type="ORF">NDU88_005287</name>
</gene>
<organism evidence="1 2">
    <name type="scientific">Pleurodeles waltl</name>
    <name type="common">Iberian ribbed newt</name>
    <dbReference type="NCBI Taxonomy" id="8319"/>
    <lineage>
        <taxon>Eukaryota</taxon>
        <taxon>Metazoa</taxon>
        <taxon>Chordata</taxon>
        <taxon>Craniata</taxon>
        <taxon>Vertebrata</taxon>
        <taxon>Euteleostomi</taxon>
        <taxon>Amphibia</taxon>
        <taxon>Batrachia</taxon>
        <taxon>Caudata</taxon>
        <taxon>Salamandroidea</taxon>
        <taxon>Salamandridae</taxon>
        <taxon>Pleurodelinae</taxon>
        <taxon>Pleurodeles</taxon>
    </lineage>
</organism>
<dbReference type="EMBL" id="JANPWB010000005">
    <property type="protein sequence ID" value="KAJ1188526.1"/>
    <property type="molecule type" value="Genomic_DNA"/>
</dbReference>
<proteinExistence type="predicted"/>
<reference evidence="1" key="1">
    <citation type="journal article" date="2022" name="bioRxiv">
        <title>Sequencing and chromosome-scale assembly of the giantPleurodeles waltlgenome.</title>
        <authorList>
            <person name="Brown T."/>
            <person name="Elewa A."/>
            <person name="Iarovenko S."/>
            <person name="Subramanian E."/>
            <person name="Araus A.J."/>
            <person name="Petzold A."/>
            <person name="Susuki M."/>
            <person name="Suzuki K.-i.T."/>
            <person name="Hayashi T."/>
            <person name="Toyoda A."/>
            <person name="Oliveira C."/>
            <person name="Osipova E."/>
            <person name="Leigh N.D."/>
            <person name="Simon A."/>
            <person name="Yun M.H."/>
        </authorList>
    </citation>
    <scope>NUCLEOTIDE SEQUENCE</scope>
    <source>
        <strain evidence="1">20211129_DDA</strain>
        <tissue evidence="1">Liver</tissue>
    </source>
</reference>
<name>A0AAV7UIS6_PLEWA</name>
<protein>
    <submittedName>
        <fullName evidence="1">Uncharacterized protein</fullName>
    </submittedName>
</protein>
<dbReference type="Proteomes" id="UP001066276">
    <property type="component" value="Chromosome 3_1"/>
</dbReference>
<evidence type="ECO:0000313" key="2">
    <source>
        <dbReference type="Proteomes" id="UP001066276"/>
    </source>
</evidence>
<comment type="caution">
    <text evidence="1">The sequence shown here is derived from an EMBL/GenBank/DDBJ whole genome shotgun (WGS) entry which is preliminary data.</text>
</comment>
<sequence length="149" mass="16031">MLGCQSWPLQDNPGLDREARGVMEDCTVVQATAPLHQSALRSNPLVQKCWVSLLAQSAALPLIATSLTAAVATCIVICRPLPFLMAPLGPDCTLQGAVALQRSALMLSPVFLRPCRQVSPAIPTRPPSPSRPQAMQSSDISYSRYCVFK</sequence>
<keyword evidence="2" id="KW-1185">Reference proteome</keyword>
<evidence type="ECO:0000313" key="1">
    <source>
        <dbReference type="EMBL" id="KAJ1188526.1"/>
    </source>
</evidence>
<accession>A0AAV7UIS6</accession>
<dbReference type="AlphaFoldDB" id="A0AAV7UIS6"/>